<evidence type="ECO:0000256" key="3">
    <source>
        <dbReference type="ARBA" id="ARBA00007456"/>
    </source>
</evidence>
<dbReference type="GO" id="GO:0016020">
    <property type="term" value="C:membrane"/>
    <property type="evidence" value="ECO:0007669"/>
    <property type="project" value="TreeGrafter"/>
</dbReference>
<dbReference type="InterPro" id="IPR001929">
    <property type="entry name" value="Germin"/>
</dbReference>
<dbReference type="CDD" id="cd02241">
    <property type="entry name" value="cupin_OxOx"/>
    <property type="match status" value="1"/>
</dbReference>
<dbReference type="EMBL" id="JACEFO010002708">
    <property type="protein sequence ID" value="KAF8650864.1"/>
    <property type="molecule type" value="Genomic_DNA"/>
</dbReference>
<comment type="function">
    <text evidence="1">May play a role in plant defense. Probably has no oxalate oxidase activity even if the active site is conserved.</text>
</comment>
<comment type="subcellular location">
    <subcellularLocation>
        <location evidence="2">Secreted</location>
        <location evidence="2">Extracellular space</location>
        <location evidence="2">Apoplast</location>
    </subcellularLocation>
</comment>
<dbReference type="GO" id="GO:0048046">
    <property type="term" value="C:apoplast"/>
    <property type="evidence" value="ECO:0007669"/>
    <property type="project" value="UniProtKB-SubCell"/>
</dbReference>
<dbReference type="Pfam" id="PF00190">
    <property type="entry name" value="Cupin_1"/>
    <property type="match status" value="1"/>
</dbReference>
<dbReference type="Pfam" id="PF09335">
    <property type="entry name" value="VTT_dom"/>
    <property type="match status" value="1"/>
</dbReference>
<dbReference type="InterPro" id="IPR019780">
    <property type="entry name" value="Germin_Mn-BS"/>
</dbReference>
<keyword evidence="15" id="KW-1133">Transmembrane helix</keyword>
<gene>
    <name evidence="17" type="ORF">HU200_063772</name>
</gene>
<comment type="similarity">
    <text evidence="3">Belongs to the germin family.</text>
</comment>
<evidence type="ECO:0000256" key="4">
    <source>
        <dbReference type="ARBA" id="ARBA00011268"/>
    </source>
</evidence>
<sequence length="510" mass="54867">MAARRGRGWARGAAAFAAVALAVGAGRRYGWDGASAVAAFREARGALGPWAAPAYVAAHALTLALCPPYAIFFEGGAALVFGFLPGVACVFSAKILGASISFWIGRAVFRYFTSAMEWLQQNKYFHVVVKGVERDGWKFVLLARFSPLPSYIINYALSATDVGFFRDFLFPTVIGCLPMILQNVSIVSLAGAAVASTTGSKKSQIHTYLFPAIGIVSSILISWRIKQYSSALAIPDEVKSASTNGNSNGDAKPHSPPSTNTNSGKTRKRSTLFNPCSAISSLCPNFQEMKLFIPLCFYILLIAIYAPKALSDSPPLQDVCPMAPQGERKVFMNGFLCKHPSTILASDFKTLLLNHAGDMDNMLRSSVNMVTATEFPGLNTLGLAMARIDIAPSGVVLPHSHPRASEMMFVHGGIVEVGFFDTKGKLFQKSLVQGEVFIFPRGLVHYIMNRGFGPATAFTVLNSQNPGVVGITHAMFAADSDVVEGLMARMLRFGEMGLSDNSTAGFPWPF</sequence>
<evidence type="ECO:0000256" key="14">
    <source>
        <dbReference type="SAM" id="MobiDB-lite"/>
    </source>
</evidence>
<dbReference type="SUPFAM" id="SSF51182">
    <property type="entry name" value="RmlC-like cupins"/>
    <property type="match status" value="1"/>
</dbReference>
<evidence type="ECO:0000256" key="10">
    <source>
        <dbReference type="ARBA" id="ARBA00023211"/>
    </source>
</evidence>
<evidence type="ECO:0000259" key="16">
    <source>
        <dbReference type="SMART" id="SM00835"/>
    </source>
</evidence>
<dbReference type="FunFam" id="2.60.120.10:FF:000025">
    <property type="entry name" value="germin-like protein subfamily 2 member 1"/>
    <property type="match status" value="1"/>
</dbReference>
<dbReference type="Gene3D" id="2.60.120.10">
    <property type="entry name" value="Jelly Rolls"/>
    <property type="match status" value="1"/>
</dbReference>
<feature type="region of interest" description="Disordered" evidence="14">
    <location>
        <begin position="242"/>
        <end position="268"/>
    </location>
</feature>
<evidence type="ECO:0000313" key="18">
    <source>
        <dbReference type="Proteomes" id="UP000636709"/>
    </source>
</evidence>
<dbReference type="AlphaFoldDB" id="A0A835A5G6"/>
<evidence type="ECO:0000256" key="11">
    <source>
        <dbReference type="PIRSR" id="PIRSR601929-1"/>
    </source>
</evidence>
<dbReference type="GO" id="GO:2000280">
    <property type="term" value="P:regulation of root development"/>
    <property type="evidence" value="ECO:0007669"/>
    <property type="project" value="UniProtKB-ARBA"/>
</dbReference>
<feature type="binding site" evidence="11">
    <location>
        <position position="401"/>
    </location>
    <ligand>
        <name>oxalate</name>
        <dbReference type="ChEBI" id="CHEBI:30623"/>
    </ligand>
</feature>
<dbReference type="SMART" id="SM00835">
    <property type="entry name" value="Cupin_1"/>
    <property type="match status" value="1"/>
</dbReference>
<keyword evidence="6" id="KW-0964">Secreted</keyword>
<keyword evidence="5" id="KW-0052">Apoplast</keyword>
<feature type="binding site" evidence="12">
    <location>
        <position position="406"/>
    </location>
    <ligand>
        <name>Mn(2+)</name>
        <dbReference type="ChEBI" id="CHEBI:29035"/>
    </ligand>
</feature>
<dbReference type="PRINTS" id="PR00325">
    <property type="entry name" value="GERMIN"/>
</dbReference>
<dbReference type="InterPro" id="IPR014710">
    <property type="entry name" value="RmlC-like_jellyroll"/>
</dbReference>
<feature type="transmembrane region" description="Helical" evidence="15">
    <location>
        <begin position="79"/>
        <end position="104"/>
    </location>
</feature>
<evidence type="ECO:0000313" key="17">
    <source>
        <dbReference type="EMBL" id="KAF8650864.1"/>
    </source>
</evidence>
<feature type="disulfide bond" evidence="13">
    <location>
        <begin position="320"/>
        <end position="337"/>
    </location>
</feature>
<dbReference type="PROSITE" id="PS00725">
    <property type="entry name" value="GERMIN"/>
    <property type="match status" value="1"/>
</dbReference>
<reference evidence="17" key="1">
    <citation type="submission" date="2020-07" db="EMBL/GenBank/DDBJ databases">
        <title>Genome sequence and genetic diversity analysis of an under-domesticated orphan crop, white fonio (Digitaria exilis).</title>
        <authorList>
            <person name="Bennetzen J.L."/>
            <person name="Chen S."/>
            <person name="Ma X."/>
            <person name="Wang X."/>
            <person name="Yssel A.E.J."/>
            <person name="Chaluvadi S.R."/>
            <person name="Johnson M."/>
            <person name="Gangashetty P."/>
            <person name="Hamidou F."/>
            <person name="Sanogo M.D."/>
            <person name="Zwaenepoel A."/>
            <person name="Wallace J."/>
            <person name="Van De Peer Y."/>
            <person name="Van Deynze A."/>
        </authorList>
    </citation>
    <scope>NUCLEOTIDE SEQUENCE</scope>
    <source>
        <tissue evidence="17">Leaves</tissue>
    </source>
</reference>
<dbReference type="GO" id="GO:0009506">
    <property type="term" value="C:plasmodesma"/>
    <property type="evidence" value="ECO:0007669"/>
    <property type="project" value="UniProtKB-ARBA"/>
</dbReference>
<evidence type="ECO:0000256" key="9">
    <source>
        <dbReference type="ARBA" id="ARBA00023157"/>
    </source>
</evidence>
<keyword evidence="7 11" id="KW-0479">Metal-binding</keyword>
<dbReference type="InterPro" id="IPR006045">
    <property type="entry name" value="Cupin_1"/>
</dbReference>
<dbReference type="PANTHER" id="PTHR47699:SF1">
    <property type="entry name" value="SNARE ASSOCIATED GOLGI PROTEIN FAMILY"/>
    <property type="match status" value="1"/>
</dbReference>
<dbReference type="Proteomes" id="UP000636709">
    <property type="component" value="Unassembled WGS sequence"/>
</dbReference>
<comment type="caution">
    <text evidence="17">The sequence shown here is derived from an EMBL/GenBank/DDBJ whole genome shotgun (WGS) entry which is preliminary data.</text>
</comment>
<keyword evidence="10 11" id="KW-0464">Manganese</keyword>
<feature type="binding site" evidence="12">
    <location>
        <position position="401"/>
    </location>
    <ligand>
        <name>Mn(2+)</name>
        <dbReference type="ChEBI" id="CHEBI:29035"/>
    </ligand>
</feature>
<evidence type="ECO:0000256" key="13">
    <source>
        <dbReference type="PIRSR" id="PIRSR601929-3"/>
    </source>
</evidence>
<keyword evidence="8" id="KW-0732">Signal</keyword>
<dbReference type="GO" id="GO:0030145">
    <property type="term" value="F:manganese ion binding"/>
    <property type="evidence" value="ECO:0007669"/>
    <property type="project" value="InterPro"/>
</dbReference>
<keyword evidence="18" id="KW-1185">Reference proteome</keyword>
<feature type="domain" description="Cupin type-1" evidence="16">
    <location>
        <begin position="360"/>
        <end position="484"/>
    </location>
</feature>
<comment type="subunit">
    <text evidence="4">Oligomer (believed to be a pentamer but probably hexamer).</text>
</comment>
<feature type="binding site" evidence="12">
    <location>
        <position position="445"/>
    </location>
    <ligand>
        <name>Mn(2+)</name>
        <dbReference type="ChEBI" id="CHEBI:29035"/>
    </ligand>
</feature>
<organism evidence="17 18">
    <name type="scientific">Digitaria exilis</name>
    <dbReference type="NCBI Taxonomy" id="1010633"/>
    <lineage>
        <taxon>Eukaryota</taxon>
        <taxon>Viridiplantae</taxon>
        <taxon>Streptophyta</taxon>
        <taxon>Embryophyta</taxon>
        <taxon>Tracheophyta</taxon>
        <taxon>Spermatophyta</taxon>
        <taxon>Magnoliopsida</taxon>
        <taxon>Liliopsida</taxon>
        <taxon>Poales</taxon>
        <taxon>Poaceae</taxon>
        <taxon>PACMAD clade</taxon>
        <taxon>Panicoideae</taxon>
        <taxon>Panicodae</taxon>
        <taxon>Paniceae</taxon>
        <taxon>Anthephorinae</taxon>
        <taxon>Digitaria</taxon>
    </lineage>
</organism>
<feature type="binding site" evidence="11">
    <location>
        <position position="406"/>
    </location>
    <ligand>
        <name>oxalate</name>
        <dbReference type="ChEBI" id="CHEBI:30623"/>
    </ligand>
</feature>
<feature type="binding site" evidence="12">
    <location>
        <position position="399"/>
    </location>
    <ligand>
        <name>Mn(2+)</name>
        <dbReference type="ChEBI" id="CHEBI:29035"/>
    </ligand>
</feature>
<evidence type="ECO:0000256" key="15">
    <source>
        <dbReference type="SAM" id="Phobius"/>
    </source>
</evidence>
<dbReference type="InterPro" id="IPR011051">
    <property type="entry name" value="RmlC_Cupin_sf"/>
</dbReference>
<accession>A0A835A5G6</accession>
<keyword evidence="15" id="KW-0812">Transmembrane</keyword>
<evidence type="ECO:0000256" key="7">
    <source>
        <dbReference type="ARBA" id="ARBA00022723"/>
    </source>
</evidence>
<keyword evidence="9 13" id="KW-1015">Disulfide bond</keyword>
<evidence type="ECO:0000256" key="8">
    <source>
        <dbReference type="ARBA" id="ARBA00022729"/>
    </source>
</evidence>
<keyword evidence="15" id="KW-0472">Membrane</keyword>
<dbReference type="InterPro" id="IPR032816">
    <property type="entry name" value="VTT_dom"/>
</dbReference>
<feature type="transmembrane region" description="Helical" evidence="15">
    <location>
        <begin position="52"/>
        <end position="72"/>
    </location>
</feature>
<dbReference type="GO" id="GO:0010497">
    <property type="term" value="P:plasmodesmata-mediated intercellular transport"/>
    <property type="evidence" value="ECO:0007669"/>
    <property type="project" value="UniProtKB-ARBA"/>
</dbReference>
<protein>
    <recommendedName>
        <fullName evidence="16">Cupin type-1 domain-containing protein</fullName>
    </recommendedName>
</protein>
<dbReference type="OrthoDB" id="1921208at2759"/>
<evidence type="ECO:0000256" key="12">
    <source>
        <dbReference type="PIRSR" id="PIRSR601929-2"/>
    </source>
</evidence>
<proteinExistence type="inferred from homology"/>
<evidence type="ECO:0000256" key="5">
    <source>
        <dbReference type="ARBA" id="ARBA00022523"/>
    </source>
</evidence>
<dbReference type="PANTHER" id="PTHR47699">
    <property type="entry name" value="SNARE ASSOCIATED GOLGI PROTEIN FAMILY"/>
    <property type="match status" value="1"/>
</dbReference>
<evidence type="ECO:0000256" key="1">
    <source>
        <dbReference type="ARBA" id="ARBA00003629"/>
    </source>
</evidence>
<name>A0A835A5G6_9POAL</name>
<evidence type="ECO:0000256" key="6">
    <source>
        <dbReference type="ARBA" id="ARBA00022525"/>
    </source>
</evidence>
<evidence type="ECO:0000256" key="2">
    <source>
        <dbReference type="ARBA" id="ARBA00004271"/>
    </source>
</evidence>